<organism evidence="5 6">
    <name type="scientific">Polarella glacialis</name>
    <name type="common">Dinoflagellate</name>
    <dbReference type="NCBI Taxonomy" id="89957"/>
    <lineage>
        <taxon>Eukaryota</taxon>
        <taxon>Sar</taxon>
        <taxon>Alveolata</taxon>
        <taxon>Dinophyceae</taxon>
        <taxon>Suessiales</taxon>
        <taxon>Suessiaceae</taxon>
        <taxon>Polarella</taxon>
    </lineage>
</organism>
<dbReference type="PROSITE" id="PS50297">
    <property type="entry name" value="ANK_REP_REGION"/>
    <property type="match status" value="2"/>
</dbReference>
<feature type="repeat" description="ANK" evidence="3">
    <location>
        <begin position="95"/>
        <end position="127"/>
    </location>
</feature>
<feature type="repeat" description="ANK" evidence="3">
    <location>
        <begin position="62"/>
        <end position="94"/>
    </location>
</feature>
<dbReference type="PANTHER" id="PTHR24171:SF9">
    <property type="entry name" value="ANKYRIN REPEAT DOMAIN-CONTAINING PROTEIN 39"/>
    <property type="match status" value="1"/>
</dbReference>
<feature type="compositionally biased region" description="Polar residues" evidence="4">
    <location>
        <begin position="183"/>
        <end position="194"/>
    </location>
</feature>
<comment type="caution">
    <text evidence="5">The sequence shown here is derived from an EMBL/GenBank/DDBJ whole genome shotgun (WGS) entry which is preliminary data.</text>
</comment>
<dbReference type="Pfam" id="PF00023">
    <property type="entry name" value="Ank"/>
    <property type="match status" value="1"/>
</dbReference>
<evidence type="ECO:0000256" key="1">
    <source>
        <dbReference type="ARBA" id="ARBA00022737"/>
    </source>
</evidence>
<dbReference type="SMART" id="SM00248">
    <property type="entry name" value="ANK"/>
    <property type="match status" value="4"/>
</dbReference>
<gene>
    <name evidence="5" type="ORF">PGLA2088_LOCUS10095</name>
</gene>
<accession>A0A813ILY5</accession>
<feature type="non-terminal residue" evidence="5">
    <location>
        <position position="1"/>
    </location>
</feature>
<dbReference type="PANTHER" id="PTHR24171">
    <property type="entry name" value="ANKYRIN REPEAT DOMAIN-CONTAINING PROTEIN 39-RELATED"/>
    <property type="match status" value="1"/>
</dbReference>
<sequence length="194" mass="22252">KYEGDGGLKFMLVEAVKMQLDLDYNEKPYFRSALWEATWKNHEAIVRALVEKGAQVDFKDYEERTPLHEAAYYGHVNLVEYFLDKGANINILDKYGQSPLFRAVDGGRHEVVELLVKRKAETNILDNDEVAPQHCAAFQGLPAMSKWLHYKGSWRNRFAIDGQREAPQRPPSGKGDEDHANFQRPSRQTTETAQ</sequence>
<dbReference type="EMBL" id="CAJNNW010011305">
    <property type="protein sequence ID" value="CAE8652980.1"/>
    <property type="molecule type" value="Genomic_DNA"/>
</dbReference>
<feature type="region of interest" description="Disordered" evidence="4">
    <location>
        <begin position="160"/>
        <end position="194"/>
    </location>
</feature>
<protein>
    <submittedName>
        <fullName evidence="5">Uncharacterized protein</fullName>
    </submittedName>
</protein>
<dbReference type="InterPro" id="IPR036770">
    <property type="entry name" value="Ankyrin_rpt-contain_sf"/>
</dbReference>
<evidence type="ECO:0000256" key="2">
    <source>
        <dbReference type="ARBA" id="ARBA00023043"/>
    </source>
</evidence>
<dbReference type="SUPFAM" id="SSF48403">
    <property type="entry name" value="Ankyrin repeat"/>
    <property type="match status" value="1"/>
</dbReference>
<evidence type="ECO:0000313" key="5">
    <source>
        <dbReference type="EMBL" id="CAE8652980.1"/>
    </source>
</evidence>
<proteinExistence type="predicted"/>
<dbReference type="Proteomes" id="UP000626109">
    <property type="component" value="Unassembled WGS sequence"/>
</dbReference>
<evidence type="ECO:0000313" key="6">
    <source>
        <dbReference type="Proteomes" id="UP000626109"/>
    </source>
</evidence>
<dbReference type="Pfam" id="PF12796">
    <property type="entry name" value="Ank_2"/>
    <property type="match status" value="1"/>
</dbReference>
<keyword evidence="2 3" id="KW-0040">ANK repeat</keyword>
<name>A0A813ILY5_POLGL</name>
<dbReference type="InterPro" id="IPR002110">
    <property type="entry name" value="Ankyrin_rpt"/>
</dbReference>
<feature type="non-terminal residue" evidence="5">
    <location>
        <position position="194"/>
    </location>
</feature>
<dbReference type="Gene3D" id="1.25.40.20">
    <property type="entry name" value="Ankyrin repeat-containing domain"/>
    <property type="match status" value="1"/>
</dbReference>
<dbReference type="AlphaFoldDB" id="A0A813ILY5"/>
<dbReference type="PROSITE" id="PS50088">
    <property type="entry name" value="ANK_REPEAT"/>
    <property type="match status" value="2"/>
</dbReference>
<keyword evidence="1" id="KW-0677">Repeat</keyword>
<evidence type="ECO:0000256" key="4">
    <source>
        <dbReference type="SAM" id="MobiDB-lite"/>
    </source>
</evidence>
<evidence type="ECO:0000256" key="3">
    <source>
        <dbReference type="PROSITE-ProRule" id="PRU00023"/>
    </source>
</evidence>
<reference evidence="5" key="1">
    <citation type="submission" date="2021-02" db="EMBL/GenBank/DDBJ databases">
        <authorList>
            <person name="Dougan E. K."/>
            <person name="Rhodes N."/>
            <person name="Thang M."/>
            <person name="Chan C."/>
        </authorList>
    </citation>
    <scope>NUCLEOTIDE SEQUENCE</scope>
</reference>